<organism evidence="5 6">
    <name type="scientific">Wenjunlia vitaminophila</name>
    <name type="common">Streptomyces vitaminophilus</name>
    <dbReference type="NCBI Taxonomy" id="76728"/>
    <lineage>
        <taxon>Bacteria</taxon>
        <taxon>Bacillati</taxon>
        <taxon>Actinomycetota</taxon>
        <taxon>Actinomycetes</taxon>
        <taxon>Kitasatosporales</taxon>
        <taxon>Streptomycetaceae</taxon>
        <taxon>Wenjunlia</taxon>
    </lineage>
</organism>
<reference evidence="5 6" key="1">
    <citation type="submission" date="2015-10" db="EMBL/GenBank/DDBJ databases">
        <title>Draft genome sequence of pyrrolomycin-producing Streptomyces vitaminophilus.</title>
        <authorList>
            <person name="Graham D.E."/>
            <person name="Mahan K.M."/>
            <person name="Klingeman D.M."/>
            <person name="Hettich R.L."/>
            <person name="Parry R.J."/>
        </authorList>
    </citation>
    <scope>NUCLEOTIDE SEQUENCE [LARGE SCALE GENOMIC DNA]</scope>
    <source>
        <strain evidence="5 6">ATCC 31673</strain>
    </source>
</reference>
<keyword evidence="3" id="KW-1133">Transmembrane helix</keyword>
<proteinExistence type="inferred from homology"/>
<dbReference type="Pfam" id="PF01478">
    <property type="entry name" value="Peptidase_A24"/>
    <property type="match status" value="1"/>
</dbReference>
<evidence type="ECO:0000313" key="6">
    <source>
        <dbReference type="Proteomes" id="UP000050867"/>
    </source>
</evidence>
<gene>
    <name evidence="5" type="ORF">AQ490_09650</name>
</gene>
<comment type="similarity">
    <text evidence="1 2">Belongs to the peptidase A24 family.</text>
</comment>
<dbReference type="EMBL" id="LLZU01000038">
    <property type="protein sequence ID" value="KRV47012.1"/>
    <property type="molecule type" value="Genomic_DNA"/>
</dbReference>
<dbReference type="AlphaFoldDB" id="A0A0T6LM23"/>
<keyword evidence="6" id="KW-1185">Reference proteome</keyword>
<dbReference type="PANTHER" id="PTHR30487">
    <property type="entry name" value="TYPE 4 PREPILIN-LIKE PROTEINS LEADER PEPTIDE-PROCESSING ENZYME"/>
    <property type="match status" value="1"/>
</dbReference>
<dbReference type="InterPro" id="IPR000045">
    <property type="entry name" value="Prepilin_IV_endopep_pep"/>
</dbReference>
<feature type="transmembrane region" description="Helical" evidence="3">
    <location>
        <begin position="72"/>
        <end position="92"/>
    </location>
</feature>
<feature type="transmembrane region" description="Helical" evidence="3">
    <location>
        <begin position="98"/>
        <end position="116"/>
    </location>
</feature>
<evidence type="ECO:0000256" key="3">
    <source>
        <dbReference type="SAM" id="Phobius"/>
    </source>
</evidence>
<evidence type="ECO:0000259" key="4">
    <source>
        <dbReference type="Pfam" id="PF01478"/>
    </source>
</evidence>
<dbReference type="GO" id="GO:0004190">
    <property type="term" value="F:aspartic-type endopeptidase activity"/>
    <property type="evidence" value="ECO:0007669"/>
    <property type="project" value="InterPro"/>
</dbReference>
<evidence type="ECO:0000256" key="1">
    <source>
        <dbReference type="ARBA" id="ARBA00005801"/>
    </source>
</evidence>
<name>A0A0T6LM23_WENVI</name>
<dbReference type="Gene3D" id="1.20.120.1220">
    <property type="match status" value="1"/>
</dbReference>
<evidence type="ECO:0000256" key="2">
    <source>
        <dbReference type="RuleBase" id="RU003793"/>
    </source>
</evidence>
<evidence type="ECO:0000313" key="5">
    <source>
        <dbReference type="EMBL" id="KRV47012.1"/>
    </source>
</evidence>
<feature type="transmembrane region" description="Helical" evidence="3">
    <location>
        <begin position="12"/>
        <end position="30"/>
    </location>
</feature>
<keyword evidence="3" id="KW-0812">Transmembrane</keyword>
<feature type="transmembrane region" description="Helical" evidence="3">
    <location>
        <begin position="199"/>
        <end position="217"/>
    </location>
</feature>
<comment type="caution">
    <text evidence="5">The sequence shown here is derived from an EMBL/GenBank/DDBJ whole genome shotgun (WGS) entry which is preliminary data.</text>
</comment>
<dbReference type="STRING" id="76728.AQ490_09650"/>
<dbReference type="GO" id="GO:0006465">
    <property type="term" value="P:signal peptide processing"/>
    <property type="evidence" value="ECO:0007669"/>
    <property type="project" value="TreeGrafter"/>
</dbReference>
<feature type="transmembrane region" description="Helical" evidence="3">
    <location>
        <begin position="147"/>
        <end position="168"/>
    </location>
</feature>
<dbReference type="GO" id="GO:0005886">
    <property type="term" value="C:plasma membrane"/>
    <property type="evidence" value="ECO:0007669"/>
    <property type="project" value="TreeGrafter"/>
</dbReference>
<sequence length="245" mass="25042">MVPVRGVEVPLNLPLVVVAVGYGGLVGALLPGPAYRLSVAPGEPWRELCPEGHRLPLLSRCRRCATRYGPGAWLTGTVTAVVCGLLAVAGGVRPETAVWLLFAPVGVLLGAVDLAVRRLPDLLTLPMAGGTAALLGGAALLPGAEGAWVRALLGAVALTAFLFLLFLVSPDGMGFGDVKLSLTVGLVLGWYGWDVLVLGAFTGFLLGAAVGFARVAARRAHRRTGLPFGPFLLLGALAGVLVGAG</sequence>
<feature type="transmembrane region" description="Helical" evidence="3">
    <location>
        <begin position="123"/>
        <end position="141"/>
    </location>
</feature>
<dbReference type="eggNOG" id="COG1989">
    <property type="taxonomic scope" value="Bacteria"/>
</dbReference>
<dbReference type="PRINTS" id="PR00864">
    <property type="entry name" value="PREPILNPTASE"/>
</dbReference>
<accession>A0A0T6LM23</accession>
<dbReference type="InterPro" id="IPR014032">
    <property type="entry name" value="Peptidase_A24A_bac"/>
</dbReference>
<protein>
    <submittedName>
        <fullName evidence="5">Peptidase A24</fullName>
    </submittedName>
</protein>
<dbReference type="PANTHER" id="PTHR30487:SF0">
    <property type="entry name" value="PREPILIN LEADER PEPTIDASE_N-METHYLTRANSFERASE-RELATED"/>
    <property type="match status" value="1"/>
</dbReference>
<feature type="domain" description="Prepilin type IV endopeptidase peptidase" evidence="4">
    <location>
        <begin position="101"/>
        <end position="209"/>
    </location>
</feature>
<keyword evidence="3" id="KW-0472">Membrane</keyword>
<dbReference type="Proteomes" id="UP000050867">
    <property type="component" value="Unassembled WGS sequence"/>
</dbReference>
<dbReference type="InterPro" id="IPR050882">
    <property type="entry name" value="Prepilin_peptidase/N-MTase"/>
</dbReference>
<feature type="transmembrane region" description="Helical" evidence="3">
    <location>
        <begin position="224"/>
        <end position="244"/>
    </location>
</feature>